<evidence type="ECO:0000256" key="5">
    <source>
        <dbReference type="ARBA" id="ARBA00022840"/>
    </source>
</evidence>
<evidence type="ECO:0000256" key="1">
    <source>
        <dbReference type="ARBA" id="ARBA00004308"/>
    </source>
</evidence>
<dbReference type="AlphaFoldDB" id="A0AAN8K1S0"/>
<dbReference type="PANTHER" id="PTHR12358">
    <property type="entry name" value="SPHINGOSINE KINASE"/>
    <property type="match status" value="1"/>
</dbReference>
<dbReference type="InterPro" id="IPR017438">
    <property type="entry name" value="ATP-NAD_kinase_N"/>
</dbReference>
<dbReference type="Gene3D" id="2.60.200.40">
    <property type="match status" value="2"/>
</dbReference>
<dbReference type="Pfam" id="PF19279">
    <property type="entry name" value="YegS_C"/>
    <property type="match status" value="1"/>
</dbReference>
<evidence type="ECO:0000313" key="10">
    <source>
        <dbReference type="EMBL" id="KAK6187435.1"/>
    </source>
</evidence>
<dbReference type="Gene3D" id="3.40.50.10330">
    <property type="entry name" value="Probable inorganic polyphosphate/atp-NAD kinase, domain 1"/>
    <property type="match status" value="1"/>
</dbReference>
<feature type="compositionally biased region" description="Low complexity" evidence="8">
    <location>
        <begin position="386"/>
        <end position="395"/>
    </location>
</feature>
<comment type="caution">
    <text evidence="10">The sequence shown here is derived from an EMBL/GenBank/DDBJ whole genome shotgun (WGS) entry which is preliminary data.</text>
</comment>
<feature type="region of interest" description="Disordered" evidence="8">
    <location>
        <begin position="371"/>
        <end position="405"/>
    </location>
</feature>
<evidence type="ECO:0000256" key="3">
    <source>
        <dbReference type="ARBA" id="ARBA00022741"/>
    </source>
</evidence>
<evidence type="ECO:0000256" key="6">
    <source>
        <dbReference type="ARBA" id="ARBA00023136"/>
    </source>
</evidence>
<evidence type="ECO:0000256" key="8">
    <source>
        <dbReference type="SAM" id="MobiDB-lite"/>
    </source>
</evidence>
<dbReference type="InterPro" id="IPR001206">
    <property type="entry name" value="Diacylglycerol_kinase_cat_dom"/>
</dbReference>
<dbReference type="Pfam" id="PF00781">
    <property type="entry name" value="DAGK_cat"/>
    <property type="match status" value="1"/>
</dbReference>
<dbReference type="GO" id="GO:0008481">
    <property type="term" value="F:sphingosine kinase activity"/>
    <property type="evidence" value="ECO:0007669"/>
    <property type="project" value="UniProtKB-EC"/>
</dbReference>
<dbReference type="Proteomes" id="UP001347796">
    <property type="component" value="Unassembled WGS sequence"/>
</dbReference>
<sequence>MATRQSEVLLSGEFVRISKKGGLFKVTVNKDCIAYHPVHSPETPMETNFIQISDCVGSRCERPTSGEQNCGTWLTVIFYPFRKKLFSGKRTRHRVTVTFQIKTSDDFEENSRLAEKWMNVINCLVREIPVAIEDVESCVPPLRKKLLILVNPKSGPGRAVSIFKQEILPMITDADIPYKMIITDHGGHGEELMKDLVLDEWYGVVILSGDGLLYEVINGLMSREDWKSAIKLPVGCLPGGSGNALCCSINYAAGEPVLHDLVLHSTFILIKHRVIPMDLVVVQTPSKKYFSFLSVTWGLLADIDFESEQYRSMGEARFTIGAIKRIIGLRTYKARLSFLPVTDYIPKNNSEEGNKSNKLLTKIRRFSLRSRSSSKSTVNSQDEIEGQSSSEGQSSNVNGEPLNNGFDVDADFKAQTVNNSASNVENPSVADVNFNSQSIINDNISDLQNGNKVKTEINGDGGHVEIQNGGALGEPVITSDCTLRKETEYLTAAAENGDMQIEQEVIVATKREGMPVPTPLMSPLDQPVPEGWVVIEDEFILAGALYQTHLGSDMLAAPNAHINDGFIYLMFVRQGISRNALLNLFMTFNEGNHVDSPHVELVRCLAFRLEPLSPGGNVMIDGERCDPCPLQGQILPGLAQLMAMK</sequence>
<gene>
    <name evidence="10" type="ORF">SNE40_005466</name>
</gene>
<dbReference type="GO" id="GO:0005737">
    <property type="term" value="C:cytoplasm"/>
    <property type="evidence" value="ECO:0007669"/>
    <property type="project" value="TreeGrafter"/>
</dbReference>
<dbReference type="InterPro" id="IPR016064">
    <property type="entry name" value="NAD/diacylglycerol_kinase_sf"/>
</dbReference>
<dbReference type="FunFam" id="3.40.50.10330:FF:000005">
    <property type="entry name" value="Sphingosine kinase 2"/>
    <property type="match status" value="1"/>
</dbReference>
<dbReference type="GO" id="GO:0005524">
    <property type="term" value="F:ATP binding"/>
    <property type="evidence" value="ECO:0007669"/>
    <property type="project" value="UniProtKB-KW"/>
</dbReference>
<comment type="subcellular location">
    <subcellularLocation>
        <location evidence="1">Endomembrane system</location>
    </subcellularLocation>
</comment>
<keyword evidence="6" id="KW-0472">Membrane</keyword>
<dbReference type="GO" id="GO:0016020">
    <property type="term" value="C:membrane"/>
    <property type="evidence" value="ECO:0007669"/>
    <property type="project" value="TreeGrafter"/>
</dbReference>
<dbReference type="GO" id="GO:0012505">
    <property type="term" value="C:endomembrane system"/>
    <property type="evidence" value="ECO:0007669"/>
    <property type="project" value="UniProtKB-SubCell"/>
</dbReference>
<organism evidence="10 11">
    <name type="scientific">Patella caerulea</name>
    <name type="common">Rayed Mediterranean limpet</name>
    <dbReference type="NCBI Taxonomy" id="87958"/>
    <lineage>
        <taxon>Eukaryota</taxon>
        <taxon>Metazoa</taxon>
        <taxon>Spiralia</taxon>
        <taxon>Lophotrochozoa</taxon>
        <taxon>Mollusca</taxon>
        <taxon>Gastropoda</taxon>
        <taxon>Patellogastropoda</taxon>
        <taxon>Patelloidea</taxon>
        <taxon>Patellidae</taxon>
        <taxon>Patella</taxon>
    </lineage>
</organism>
<dbReference type="PANTHER" id="PTHR12358:SF112">
    <property type="entry name" value="LD11247P-RELATED"/>
    <property type="match status" value="1"/>
</dbReference>
<keyword evidence="11" id="KW-1185">Reference proteome</keyword>
<dbReference type="SMART" id="SM00046">
    <property type="entry name" value="DAGKc"/>
    <property type="match status" value="1"/>
</dbReference>
<dbReference type="EMBL" id="JAZGQO010000004">
    <property type="protein sequence ID" value="KAK6187435.1"/>
    <property type="molecule type" value="Genomic_DNA"/>
</dbReference>
<evidence type="ECO:0000256" key="4">
    <source>
        <dbReference type="ARBA" id="ARBA00022777"/>
    </source>
</evidence>
<keyword evidence="2" id="KW-0808">Transferase</keyword>
<dbReference type="GO" id="GO:0042981">
    <property type="term" value="P:regulation of apoptotic process"/>
    <property type="evidence" value="ECO:0007669"/>
    <property type="project" value="UniProtKB-ARBA"/>
</dbReference>
<dbReference type="InterPro" id="IPR050187">
    <property type="entry name" value="Lipid_Phosphate_FormReg"/>
</dbReference>
<protein>
    <recommendedName>
        <fullName evidence="7">sphingosine kinase</fullName>
        <ecNumber evidence="7">2.7.1.91</ecNumber>
    </recommendedName>
</protein>
<dbReference type="GO" id="GO:0046512">
    <property type="term" value="P:sphingosine biosynthetic process"/>
    <property type="evidence" value="ECO:0007669"/>
    <property type="project" value="TreeGrafter"/>
</dbReference>
<evidence type="ECO:0000313" key="11">
    <source>
        <dbReference type="Proteomes" id="UP001347796"/>
    </source>
</evidence>
<keyword evidence="3" id="KW-0547">Nucleotide-binding</keyword>
<evidence type="ECO:0000256" key="2">
    <source>
        <dbReference type="ARBA" id="ARBA00022679"/>
    </source>
</evidence>
<dbReference type="InterPro" id="IPR045540">
    <property type="entry name" value="YegS/DAGK_C"/>
</dbReference>
<evidence type="ECO:0000259" key="9">
    <source>
        <dbReference type="PROSITE" id="PS50146"/>
    </source>
</evidence>
<keyword evidence="5" id="KW-0067">ATP-binding</keyword>
<feature type="domain" description="DAGKc" evidence="9">
    <location>
        <begin position="141"/>
        <end position="286"/>
    </location>
</feature>
<dbReference type="SUPFAM" id="SSF111331">
    <property type="entry name" value="NAD kinase/diacylglycerol kinase-like"/>
    <property type="match status" value="1"/>
</dbReference>
<evidence type="ECO:0000256" key="7">
    <source>
        <dbReference type="ARBA" id="ARBA00044037"/>
    </source>
</evidence>
<proteinExistence type="predicted"/>
<dbReference type="PROSITE" id="PS50146">
    <property type="entry name" value="DAGK"/>
    <property type="match status" value="1"/>
</dbReference>
<accession>A0AAN8K1S0</accession>
<dbReference type="EC" id="2.7.1.91" evidence="7"/>
<name>A0AAN8K1S0_PATCE</name>
<keyword evidence="4" id="KW-0418">Kinase</keyword>
<reference evidence="10 11" key="1">
    <citation type="submission" date="2024-01" db="EMBL/GenBank/DDBJ databases">
        <title>The genome of the rayed Mediterranean limpet Patella caerulea (Linnaeus, 1758).</title>
        <authorList>
            <person name="Anh-Thu Weber A."/>
            <person name="Halstead-Nussloch G."/>
        </authorList>
    </citation>
    <scope>NUCLEOTIDE SEQUENCE [LARGE SCALE GENOMIC DNA]</scope>
    <source>
        <strain evidence="10">AATW-2023a</strain>
        <tissue evidence="10">Whole specimen</tissue>
    </source>
</reference>